<comment type="caution">
    <text evidence="9">The sequence shown here is derived from an EMBL/GenBank/DDBJ whole genome shotgun (WGS) entry which is preliminary data.</text>
</comment>
<evidence type="ECO:0000313" key="9">
    <source>
        <dbReference type="EMBL" id="MBT4870192.1"/>
    </source>
</evidence>
<feature type="domain" description="GIY-YIG" evidence="7">
    <location>
        <begin position="12"/>
        <end position="90"/>
    </location>
</feature>
<evidence type="ECO:0000256" key="5">
    <source>
        <dbReference type="ARBA" id="ARBA00023204"/>
    </source>
</evidence>
<protein>
    <submittedName>
        <fullName evidence="9">Excinuclease ABC subunit UvrC</fullName>
    </submittedName>
</protein>
<dbReference type="GO" id="GO:0009380">
    <property type="term" value="C:excinuclease repair complex"/>
    <property type="evidence" value="ECO:0007669"/>
    <property type="project" value="InterPro"/>
</dbReference>
<evidence type="ECO:0000259" key="7">
    <source>
        <dbReference type="PROSITE" id="PS50164"/>
    </source>
</evidence>
<evidence type="ECO:0000259" key="8">
    <source>
        <dbReference type="PROSITE" id="PS50165"/>
    </source>
</evidence>
<dbReference type="NCBIfam" id="TIGR00194">
    <property type="entry name" value="uvrC"/>
    <property type="match status" value="1"/>
</dbReference>
<dbReference type="Pfam" id="PF22920">
    <property type="entry name" value="UvrC_RNaseH"/>
    <property type="match status" value="1"/>
</dbReference>
<dbReference type="InterPro" id="IPR000305">
    <property type="entry name" value="GIY-YIG_endonuc"/>
</dbReference>
<sequence length="504" mass="58069">MIKPKDVDYLPTSAGCYLFKDDKSKVLYVGKAKNIKKRVKSYFQKNDHPRKTRMLVERIKKIDFITTSTESEAFLLENNLIKLHLPKFNIDLKDSRRYAYLCLTKDTYPVLEVARIRDKKGEYFGPFTSGRVRKIVMDTVSRNFKILTKKPSPKLTKIIDKEEYKVRVSKVRKILQGKSEKLISELTKEMQKCASEENFEYAVTLRDQIDALNTMEEKQVMELSRSIDANIINYGIYGGEVYLLLFNVRKGVVEDKQEFIFDYYEDFLEDFLSQVYVGVVPPKEILLPTKVGKYLGEYLSKIRGSKVKISVPKKGEKKELLNFVYQNISATFFAGKVRMEELQKALSLPKVPMLIECFDISHLAGTNTVASMVAYENGFPKKSLYRKFKIKSNAGGDDLVAMKEATRRRYGGSLSKKMKFPDLIVIDGGKTQLSVVANVLIELKLKIPLISLAKEFEEIHTPQLKNGVRLNKNNKGLQMLINIRDEAHRFANAYRKTLKSREFK</sequence>
<evidence type="ECO:0000259" key="6">
    <source>
        <dbReference type="PROSITE" id="PS50151"/>
    </source>
</evidence>
<dbReference type="PANTHER" id="PTHR30562:SF1">
    <property type="entry name" value="UVRABC SYSTEM PROTEIN C"/>
    <property type="match status" value="1"/>
</dbReference>
<dbReference type="EMBL" id="JABJNZ010000021">
    <property type="protein sequence ID" value="MBT4870192.1"/>
    <property type="molecule type" value="Genomic_DNA"/>
</dbReference>
<accession>A0A8T5GE55</accession>
<keyword evidence="3" id="KW-0228">DNA excision</keyword>
<dbReference type="InterPro" id="IPR001943">
    <property type="entry name" value="UVR_dom"/>
</dbReference>
<dbReference type="GO" id="GO:0006289">
    <property type="term" value="P:nucleotide-excision repair"/>
    <property type="evidence" value="ECO:0007669"/>
    <property type="project" value="InterPro"/>
</dbReference>
<dbReference type="PROSITE" id="PS50164">
    <property type="entry name" value="GIY_YIG"/>
    <property type="match status" value="1"/>
</dbReference>
<dbReference type="PROSITE" id="PS50165">
    <property type="entry name" value="UVRC"/>
    <property type="match status" value="1"/>
</dbReference>
<dbReference type="Gene3D" id="4.10.860.10">
    <property type="entry name" value="UVR domain"/>
    <property type="match status" value="1"/>
</dbReference>
<evidence type="ECO:0000256" key="1">
    <source>
        <dbReference type="ARBA" id="ARBA00022490"/>
    </source>
</evidence>
<dbReference type="FunFam" id="3.40.1440.10:FF:000001">
    <property type="entry name" value="UvrABC system protein C"/>
    <property type="match status" value="1"/>
</dbReference>
<dbReference type="SMART" id="SM00465">
    <property type="entry name" value="GIYc"/>
    <property type="match status" value="1"/>
</dbReference>
<dbReference type="Proteomes" id="UP000722459">
    <property type="component" value="Unassembled WGS sequence"/>
</dbReference>
<keyword evidence="4" id="KW-0267">Excision nuclease</keyword>
<gene>
    <name evidence="9" type="primary">uvrC</name>
    <name evidence="9" type="ORF">HON47_01305</name>
</gene>
<keyword evidence="5" id="KW-0234">DNA repair</keyword>
<dbReference type="InterPro" id="IPR004791">
    <property type="entry name" value="UvrC"/>
</dbReference>
<evidence type="ECO:0000256" key="2">
    <source>
        <dbReference type="ARBA" id="ARBA00022763"/>
    </source>
</evidence>
<evidence type="ECO:0000256" key="4">
    <source>
        <dbReference type="ARBA" id="ARBA00022881"/>
    </source>
</evidence>
<dbReference type="PANTHER" id="PTHR30562">
    <property type="entry name" value="UVRC/OXIDOREDUCTASE"/>
    <property type="match status" value="1"/>
</dbReference>
<dbReference type="SUPFAM" id="SSF46600">
    <property type="entry name" value="C-terminal UvrC-binding domain of UvrB"/>
    <property type="match status" value="1"/>
</dbReference>
<dbReference type="Pfam" id="PF08459">
    <property type="entry name" value="UvrC_RNaseH_dom"/>
    <property type="match status" value="1"/>
</dbReference>
<dbReference type="InterPro" id="IPR001162">
    <property type="entry name" value="UvrC_RNase_H_dom"/>
</dbReference>
<dbReference type="InterPro" id="IPR050066">
    <property type="entry name" value="UvrABC_protein_C"/>
</dbReference>
<feature type="domain" description="UVR" evidence="6">
    <location>
        <begin position="180"/>
        <end position="215"/>
    </location>
</feature>
<dbReference type="InterPro" id="IPR047296">
    <property type="entry name" value="GIY-YIG_UvrC_Cho"/>
</dbReference>
<reference evidence="9" key="1">
    <citation type="journal article" date="2021" name="ISME J.">
        <title>Mercury methylation by metabolically versatile and cosmopolitan marine bacteria.</title>
        <authorList>
            <person name="Lin H."/>
            <person name="Ascher D.B."/>
            <person name="Myung Y."/>
            <person name="Lamborg C.H."/>
            <person name="Hallam S.J."/>
            <person name="Gionfriddo C.M."/>
            <person name="Holt K.E."/>
            <person name="Moreau J.W."/>
        </authorList>
    </citation>
    <scope>NUCLEOTIDE SEQUENCE</scope>
    <source>
        <strain evidence="9">SI075_bin30</strain>
    </source>
</reference>
<dbReference type="InterPro" id="IPR035901">
    <property type="entry name" value="GIY-YIG_endonuc_sf"/>
</dbReference>
<keyword evidence="2" id="KW-0227">DNA damage</keyword>
<dbReference type="InterPro" id="IPR038476">
    <property type="entry name" value="UvrC_RNase_H_dom_sf"/>
</dbReference>
<evidence type="ECO:0000313" key="10">
    <source>
        <dbReference type="Proteomes" id="UP000722459"/>
    </source>
</evidence>
<proteinExistence type="predicted"/>
<dbReference type="PROSITE" id="PS50151">
    <property type="entry name" value="UVR"/>
    <property type="match status" value="1"/>
</dbReference>
<keyword evidence="1" id="KW-0963">Cytoplasm</keyword>
<dbReference type="Gene3D" id="3.40.1440.10">
    <property type="entry name" value="GIY-YIG endonuclease"/>
    <property type="match status" value="1"/>
</dbReference>
<dbReference type="GO" id="GO:0009381">
    <property type="term" value="F:excinuclease ABC activity"/>
    <property type="evidence" value="ECO:0007669"/>
    <property type="project" value="InterPro"/>
</dbReference>
<organism evidence="9 10">
    <name type="scientific">Candidatus Iainarchaeum sp</name>
    <dbReference type="NCBI Taxonomy" id="3101447"/>
    <lineage>
        <taxon>Archaea</taxon>
        <taxon>Candidatus Iainarchaeota</taxon>
        <taxon>Candidatus Iainarchaeia</taxon>
        <taxon>Candidatus Iainarchaeales</taxon>
        <taxon>Candidatus Iainarchaeaceae</taxon>
        <taxon>Candidatus Iainarchaeum</taxon>
    </lineage>
</organism>
<dbReference type="Pfam" id="PF02151">
    <property type="entry name" value="UVR"/>
    <property type="match status" value="1"/>
</dbReference>
<dbReference type="Pfam" id="PF01541">
    <property type="entry name" value="GIY-YIG"/>
    <property type="match status" value="1"/>
</dbReference>
<dbReference type="CDD" id="cd10434">
    <property type="entry name" value="GIY-YIG_UvrC_Cho"/>
    <property type="match status" value="1"/>
</dbReference>
<dbReference type="SUPFAM" id="SSF82771">
    <property type="entry name" value="GIY-YIG endonuclease"/>
    <property type="match status" value="1"/>
</dbReference>
<evidence type="ECO:0000256" key="3">
    <source>
        <dbReference type="ARBA" id="ARBA00022769"/>
    </source>
</evidence>
<feature type="domain" description="UvrC family homology region profile" evidence="8">
    <location>
        <begin position="236"/>
        <end position="440"/>
    </location>
</feature>
<dbReference type="InterPro" id="IPR036876">
    <property type="entry name" value="UVR_dom_sf"/>
</dbReference>
<dbReference type="AlphaFoldDB" id="A0A8T5GE55"/>
<dbReference type="Gene3D" id="3.30.420.340">
    <property type="entry name" value="UvrC, RNAse H endonuclease domain"/>
    <property type="match status" value="1"/>
</dbReference>
<name>A0A8T5GE55_9ARCH</name>